<evidence type="ECO:0000313" key="17">
    <source>
        <dbReference type="Proteomes" id="UP001176961"/>
    </source>
</evidence>
<keyword evidence="6 15" id="KW-1133">Transmembrane helix</keyword>
<evidence type="ECO:0000256" key="11">
    <source>
        <dbReference type="ARBA" id="ARBA00023201"/>
    </source>
</evidence>
<proteinExistence type="inferred from homology"/>
<comment type="similarity">
    <text evidence="2 13">Belongs to the amiloride-sensitive sodium channel (TC 1.A.6) family.</text>
</comment>
<dbReference type="InterPro" id="IPR006954">
    <property type="entry name" value="Mlt-10-like"/>
</dbReference>
<evidence type="ECO:0000313" key="16">
    <source>
        <dbReference type="EMBL" id="CAJ0592574.1"/>
    </source>
</evidence>
<keyword evidence="4 13" id="KW-0894">Sodium channel</keyword>
<evidence type="ECO:0000256" key="14">
    <source>
        <dbReference type="SAM" id="MobiDB-lite"/>
    </source>
</evidence>
<feature type="compositionally biased region" description="Low complexity" evidence="14">
    <location>
        <begin position="24"/>
        <end position="57"/>
    </location>
</feature>
<dbReference type="GO" id="GO:0005272">
    <property type="term" value="F:sodium channel activity"/>
    <property type="evidence" value="ECO:0007669"/>
    <property type="project" value="UniProtKB-KW"/>
</dbReference>
<dbReference type="PRINTS" id="PR01078">
    <property type="entry name" value="AMINACHANNEL"/>
</dbReference>
<evidence type="ECO:0000256" key="6">
    <source>
        <dbReference type="ARBA" id="ARBA00022989"/>
    </source>
</evidence>
<keyword evidence="5 13" id="KW-0812">Transmembrane</keyword>
<feature type="region of interest" description="Disordered" evidence="14">
    <location>
        <begin position="785"/>
        <end position="813"/>
    </location>
</feature>
<keyword evidence="8 13" id="KW-0406">Ion transport</keyword>
<dbReference type="Pfam" id="PF00858">
    <property type="entry name" value="ASC"/>
    <property type="match status" value="1"/>
</dbReference>
<evidence type="ECO:0000256" key="8">
    <source>
        <dbReference type="ARBA" id="ARBA00023065"/>
    </source>
</evidence>
<gene>
    <name evidence="16" type="ORF">CYNAS_LOCUS4557</name>
</gene>
<reference evidence="16" key="1">
    <citation type="submission" date="2023-07" db="EMBL/GenBank/DDBJ databases">
        <authorList>
            <consortium name="CYATHOMIX"/>
        </authorList>
    </citation>
    <scope>NUCLEOTIDE SEQUENCE</scope>
    <source>
        <strain evidence="16">N/A</strain>
    </source>
</reference>
<comment type="caution">
    <text evidence="16">The sequence shown here is derived from an EMBL/GenBank/DDBJ whole genome shotgun (WGS) entry which is preliminary data.</text>
</comment>
<evidence type="ECO:0000256" key="4">
    <source>
        <dbReference type="ARBA" id="ARBA00022461"/>
    </source>
</evidence>
<keyword evidence="9 15" id="KW-0472">Membrane</keyword>
<dbReference type="PANTHER" id="PTHR21523">
    <property type="match status" value="1"/>
</dbReference>
<keyword evidence="10" id="KW-0325">Glycoprotein</keyword>
<feature type="compositionally biased region" description="Basic and acidic residues" evidence="14">
    <location>
        <begin position="785"/>
        <end position="803"/>
    </location>
</feature>
<dbReference type="Pfam" id="PF04870">
    <property type="entry name" value="Moulting_cycle"/>
    <property type="match status" value="1"/>
</dbReference>
<organism evidence="16 17">
    <name type="scientific">Cylicocyclus nassatus</name>
    <name type="common">Nematode worm</name>
    <dbReference type="NCBI Taxonomy" id="53992"/>
    <lineage>
        <taxon>Eukaryota</taxon>
        <taxon>Metazoa</taxon>
        <taxon>Ecdysozoa</taxon>
        <taxon>Nematoda</taxon>
        <taxon>Chromadorea</taxon>
        <taxon>Rhabditida</taxon>
        <taxon>Rhabditina</taxon>
        <taxon>Rhabditomorpha</taxon>
        <taxon>Strongyloidea</taxon>
        <taxon>Strongylidae</taxon>
        <taxon>Cylicocyclus</taxon>
    </lineage>
</organism>
<dbReference type="GO" id="GO:0016020">
    <property type="term" value="C:membrane"/>
    <property type="evidence" value="ECO:0007669"/>
    <property type="project" value="UniProtKB-SubCell"/>
</dbReference>
<dbReference type="PANTHER" id="PTHR21523:SF37">
    <property type="entry name" value="MLT-TEN (MLT-10) RELATED"/>
    <property type="match status" value="1"/>
</dbReference>
<name>A0AA36DRR8_CYLNA</name>
<dbReference type="Gene3D" id="2.60.470.10">
    <property type="entry name" value="Acid-sensing ion channels like domains"/>
    <property type="match status" value="1"/>
</dbReference>
<keyword evidence="17" id="KW-1185">Reference proteome</keyword>
<dbReference type="InterPro" id="IPR001873">
    <property type="entry name" value="ENaC"/>
</dbReference>
<feature type="compositionally biased region" description="Basic and acidic residues" evidence="14">
    <location>
        <begin position="637"/>
        <end position="646"/>
    </location>
</feature>
<evidence type="ECO:0000256" key="7">
    <source>
        <dbReference type="ARBA" id="ARBA00023053"/>
    </source>
</evidence>
<feature type="region of interest" description="Disordered" evidence="14">
    <location>
        <begin position="623"/>
        <end position="646"/>
    </location>
</feature>
<evidence type="ECO:0000256" key="9">
    <source>
        <dbReference type="ARBA" id="ARBA00023136"/>
    </source>
</evidence>
<keyword evidence="3 13" id="KW-0813">Transport</keyword>
<feature type="transmembrane region" description="Helical" evidence="15">
    <location>
        <begin position="1342"/>
        <end position="1363"/>
    </location>
</feature>
<evidence type="ECO:0000256" key="3">
    <source>
        <dbReference type="ARBA" id="ARBA00022448"/>
    </source>
</evidence>
<evidence type="ECO:0000256" key="2">
    <source>
        <dbReference type="ARBA" id="ARBA00007193"/>
    </source>
</evidence>
<evidence type="ECO:0000256" key="13">
    <source>
        <dbReference type="RuleBase" id="RU000679"/>
    </source>
</evidence>
<keyword evidence="12 13" id="KW-0407">Ion channel</keyword>
<evidence type="ECO:0000256" key="5">
    <source>
        <dbReference type="ARBA" id="ARBA00022692"/>
    </source>
</evidence>
<evidence type="ECO:0000256" key="10">
    <source>
        <dbReference type="ARBA" id="ARBA00023180"/>
    </source>
</evidence>
<sequence length="1489" mass="169132">MVVTKVAYPTDSKTTPTNAEPRVSFFLPDDPSSSPSSPNKDNNSSAPSSPNSLAPPSERYQSRGSIFDQTNWLKKRASQIILEVPAAHLRKINETESISSIKRESKHFSDNTTLHGPKRIYYGKKCSFVFWIVMMCTSMILLVTQVVTLGSMYASHPTVSQVSFLIKDDGIEFPMITLCNFNPIKKSYIKHLNKTGDFTDDLLDYLMEFLIDPNTLYGTADRETLHVGQKAFEVYQSAHPNFTVRDFFMNAGFSCEETMKLCSFGGRQFVCCQHMNAILTNLGKCYTLDMQGSGKDWMQKQLEAGVTAGLQIVLDAHLEEQFDGTGDDPEPIFSDDFENGFRYFVHAPETIPYLVSEGISVSPSTRVYSAISTNTYILLPAERWGNCTSKWPRGFHSKLPYSSVNCDSICKAMFFKQKCGCSPFTYDIEHSFTMCTPFQTVRCIDDHIRKTVKDVDYYDIPRCKECQIECDSIVYHAYNSYGHGFSNGALTWLNKKNKSWSIPHMKSNFLTVNVFFRDMSYMEYVQVQGTTLTETLSDIGGNMGLFLGMSVITVVEILMYFSKIGWITFSSKRRLYMYRKKEHEKEHEKQLEETMSGFKLFRIRKEGTDMSHTRARLRALTNKVSSADAPEKNSMSSERECEASDRRSRFMNANSGSFYSDNPRRKNSVVELKIDLRDLKEMKDGHMQIEADYRSRPRSSTAPPSSFRLLWQCLEADTSEKNADDEAFGLSHSVPRFSPNGPNYLQHRNFQIIRASTRPFDHPQWRSDIPPLFWPYVNITAVEQREGRRKANDSDVVRDKDASDFPADDQISPNSVQNDGKKIVITITEEAGRKLLQHWADQALSGLMAAVANIKLRHVGYKEKLAHERCNKGATSMVAHANCVVALLDAEKKYQWLKKFEKKNNREQLKTMGARMARMSTLNLGKHTDFSWKKPPRRVWQKQLKEDDENWIGSFKMRTKRSTKRINMRVKPITKNKYDLLGERAESPLGMVAEHMLRAMRRLKNKKDDDIKSWAQVVSEVREEGKKMQKEKKAKRILDRRLRTFMRVLQKDEGVDLAKKMNMFGDKELSHMKKMMLKNGDEGKRKIKEEILLRAPIELLKRGVKIGMMLSGKNLTSLDKKKIKLLSPRLFPVVPEEKKKDSVSLISPSLFALHKDGQGLEKQTSLGEALNLFGKKDYSALLNFIIEVSGVSDAVDKMKKHRSRYSSIQRDSPFDPNKEQRLWFTKENITEIYGEKETKKVELFEELHRTYSDEQKQVHLLYGRGSPFHDPEIHRRLSTISTTDVPALLDRTIRGIAAETIKFKVSRRKDITLSPSVFAPVILSPSVSEPFILFPLLFDPVILSPTILGGFILSPWVFVPTILSSKVLCPTILSPYLLSPVILNPIVLGPTVLSPGVLSPTILSPLVLSPAVLSPAVRNPMILSPYVLNPFILNPSALSPVILSPFVLSPAICSSPFFSATVLSPHALSPSVQSQGYESVSILSPSWLS</sequence>
<dbReference type="Gene3D" id="1.10.287.770">
    <property type="entry name" value="YojJ-like"/>
    <property type="match status" value="1"/>
</dbReference>
<accession>A0AA36DRR8</accession>
<dbReference type="EMBL" id="CATQJL010000112">
    <property type="protein sequence ID" value="CAJ0592574.1"/>
    <property type="molecule type" value="Genomic_DNA"/>
</dbReference>
<feature type="region of interest" description="Disordered" evidence="14">
    <location>
        <begin position="1"/>
        <end position="61"/>
    </location>
</feature>
<dbReference type="Proteomes" id="UP001176961">
    <property type="component" value="Unassembled WGS sequence"/>
</dbReference>
<feature type="transmembrane region" description="Helical" evidence="15">
    <location>
        <begin position="128"/>
        <end position="154"/>
    </location>
</feature>
<keyword evidence="7" id="KW-0915">Sodium</keyword>
<evidence type="ECO:0000256" key="1">
    <source>
        <dbReference type="ARBA" id="ARBA00004141"/>
    </source>
</evidence>
<protein>
    <submittedName>
        <fullName evidence="16">Uncharacterized protein</fullName>
    </submittedName>
</protein>
<comment type="subcellular location">
    <subcellularLocation>
        <location evidence="1">Membrane</location>
        <topology evidence="1">Multi-pass membrane protein</topology>
    </subcellularLocation>
</comment>
<evidence type="ECO:0000256" key="15">
    <source>
        <dbReference type="SAM" id="Phobius"/>
    </source>
</evidence>
<keyword evidence="11 13" id="KW-0739">Sodium transport</keyword>
<evidence type="ECO:0000256" key="12">
    <source>
        <dbReference type="ARBA" id="ARBA00023303"/>
    </source>
</evidence>